<gene>
    <name evidence="1" type="ORF">EWH08_11120</name>
</gene>
<accession>A0A4Q4J6M2</accession>
<name>A0A4Q4J6M2_9SPHN</name>
<evidence type="ECO:0000313" key="2">
    <source>
        <dbReference type="Proteomes" id="UP000292734"/>
    </source>
</evidence>
<dbReference type="AlphaFoldDB" id="A0A4Q4J6M2"/>
<dbReference type="EMBL" id="SEOM01000003">
    <property type="protein sequence ID" value="RYM01852.1"/>
    <property type="molecule type" value="Genomic_DNA"/>
</dbReference>
<reference evidence="1 2" key="1">
    <citation type="submission" date="2019-02" db="EMBL/GenBank/DDBJ databases">
        <authorList>
            <person name="Feng G."/>
        </authorList>
    </citation>
    <scope>NUCLEOTIDE SEQUENCE [LARGE SCALE GENOMIC DNA]</scope>
    <source>
        <strain evidence="1 2">DSM 26779</strain>
    </source>
</reference>
<organism evidence="1 2">
    <name type="scientific">Sphingobium indicum</name>
    <dbReference type="NCBI Taxonomy" id="332055"/>
    <lineage>
        <taxon>Bacteria</taxon>
        <taxon>Pseudomonadati</taxon>
        <taxon>Pseudomonadota</taxon>
        <taxon>Alphaproteobacteria</taxon>
        <taxon>Sphingomonadales</taxon>
        <taxon>Sphingomonadaceae</taxon>
        <taxon>Sphingobium</taxon>
    </lineage>
</organism>
<dbReference type="Proteomes" id="UP000292734">
    <property type="component" value="Unassembled WGS sequence"/>
</dbReference>
<sequence length="106" mass="11079">MMDVKGTGAASFLMDLEEGYAERMGGGMFVVFQKGAGRSAEDSVVVCSEDLSTLETVPSLSVELEDGRAEYAGAGYWCLFQTNSLNGKPQSVVLGANDVTAMLAAA</sequence>
<protein>
    <submittedName>
        <fullName evidence="1">Uncharacterized protein</fullName>
    </submittedName>
</protein>
<proteinExistence type="predicted"/>
<comment type="caution">
    <text evidence="1">The sequence shown here is derived from an EMBL/GenBank/DDBJ whole genome shotgun (WGS) entry which is preliminary data.</text>
</comment>
<dbReference type="RefSeq" id="WP_129965436.1">
    <property type="nucleotide sequence ID" value="NZ_JACBZE010000003.1"/>
</dbReference>
<evidence type="ECO:0000313" key="1">
    <source>
        <dbReference type="EMBL" id="RYM01852.1"/>
    </source>
</evidence>